<sequence length="366" mass="41265">MLAVKNTINSIQALRGIAALLVVGFHYREALNLTFPTLGDTLFINGAIGVDLFFLISGFITFYVANNLNDGPSSSLEFIVKRICRVIPLYYIILLLSPGNTLKSLYEVGRSLLFIPLDGSQTGPMYGYASILVGWTLNYEMLFYALAAIAIACGRWKWAALITIIAGLTFIPALLFGWHGLNTYIGYPFENTYLKLATNPMLLEFLFGVFIGYVYTFKSTAKHRLVWSCLLASGAGFFIYCYATGFMWGNKPLGWMIPSFFLLLSLVEYEKRFPVVWPKCILFAGEISFSVYLLHTKLYNIVEKILKRTPIFDWDYYGLILVAVAFVLSILVSALTYKYIEIALSNKLKTFLLKGFNTTTRKVQTV</sequence>
<feature type="domain" description="Acyltransferase 3" evidence="2">
    <location>
        <begin position="9"/>
        <end position="337"/>
    </location>
</feature>
<keyword evidence="1" id="KW-1133">Transmembrane helix</keyword>
<evidence type="ECO:0000256" key="1">
    <source>
        <dbReference type="SAM" id="Phobius"/>
    </source>
</evidence>
<evidence type="ECO:0000313" key="3">
    <source>
        <dbReference type="EMBL" id="MBB5198706.1"/>
    </source>
</evidence>
<comment type="caution">
    <text evidence="3">The sequence shown here is derived from an EMBL/GenBank/DDBJ whole genome shotgun (WGS) entry which is preliminary data.</text>
</comment>
<evidence type="ECO:0000259" key="2">
    <source>
        <dbReference type="Pfam" id="PF01757"/>
    </source>
</evidence>
<dbReference type="EMBL" id="JACHHQ010000001">
    <property type="protein sequence ID" value="MBB5198706.1"/>
    <property type="molecule type" value="Genomic_DNA"/>
</dbReference>
<feature type="transmembrane region" description="Helical" evidence="1">
    <location>
        <begin position="276"/>
        <end position="296"/>
    </location>
</feature>
<feature type="transmembrane region" description="Helical" evidence="1">
    <location>
        <begin position="316"/>
        <end position="340"/>
    </location>
</feature>
<evidence type="ECO:0000313" key="4">
    <source>
        <dbReference type="Proteomes" id="UP000571084"/>
    </source>
</evidence>
<reference evidence="3 4" key="1">
    <citation type="submission" date="2020-08" db="EMBL/GenBank/DDBJ databases">
        <title>Genomic Encyclopedia of Type Strains, Phase IV (KMG-IV): sequencing the most valuable type-strain genomes for metagenomic binning, comparative biology and taxonomic classification.</title>
        <authorList>
            <person name="Goeker M."/>
        </authorList>
    </citation>
    <scope>NUCLEOTIDE SEQUENCE [LARGE SCALE GENOMIC DNA]</scope>
    <source>
        <strain evidence="3 4">DSM 23240</strain>
    </source>
</reference>
<dbReference type="InterPro" id="IPR002656">
    <property type="entry name" value="Acyl_transf_3_dom"/>
</dbReference>
<dbReference type="InterPro" id="IPR050879">
    <property type="entry name" value="Acyltransferase_3"/>
</dbReference>
<feature type="transmembrane region" description="Helical" evidence="1">
    <location>
        <begin position="126"/>
        <end position="151"/>
    </location>
</feature>
<feature type="transmembrane region" description="Helical" evidence="1">
    <location>
        <begin position="201"/>
        <end position="218"/>
    </location>
</feature>
<keyword evidence="1" id="KW-0812">Transmembrane</keyword>
<dbReference type="PANTHER" id="PTHR23028:SF131">
    <property type="entry name" value="BLR2367 PROTEIN"/>
    <property type="match status" value="1"/>
</dbReference>
<dbReference type="Pfam" id="PF01757">
    <property type="entry name" value="Acyl_transf_3"/>
    <property type="match status" value="1"/>
</dbReference>
<accession>A0A840RNY1</accession>
<feature type="transmembrane region" description="Helical" evidence="1">
    <location>
        <begin position="225"/>
        <end position="247"/>
    </location>
</feature>
<feature type="transmembrane region" description="Helical" evidence="1">
    <location>
        <begin position="158"/>
        <end position="181"/>
    </location>
</feature>
<dbReference type="GO" id="GO:0000271">
    <property type="term" value="P:polysaccharide biosynthetic process"/>
    <property type="evidence" value="ECO:0007669"/>
    <property type="project" value="TreeGrafter"/>
</dbReference>
<feature type="transmembrane region" description="Helical" evidence="1">
    <location>
        <begin position="42"/>
        <end position="65"/>
    </location>
</feature>
<keyword evidence="1" id="KW-0472">Membrane</keyword>
<dbReference type="GO" id="GO:0016020">
    <property type="term" value="C:membrane"/>
    <property type="evidence" value="ECO:0007669"/>
    <property type="project" value="TreeGrafter"/>
</dbReference>
<keyword evidence="4" id="KW-1185">Reference proteome</keyword>
<organism evidence="3 4">
    <name type="scientific">Glaciimonas immobilis</name>
    <dbReference type="NCBI Taxonomy" id="728004"/>
    <lineage>
        <taxon>Bacteria</taxon>
        <taxon>Pseudomonadati</taxon>
        <taxon>Pseudomonadota</taxon>
        <taxon>Betaproteobacteria</taxon>
        <taxon>Burkholderiales</taxon>
        <taxon>Oxalobacteraceae</taxon>
        <taxon>Glaciimonas</taxon>
    </lineage>
</organism>
<name>A0A840RNY1_9BURK</name>
<dbReference type="PANTHER" id="PTHR23028">
    <property type="entry name" value="ACETYLTRANSFERASE"/>
    <property type="match status" value="1"/>
</dbReference>
<dbReference type="GO" id="GO:0016747">
    <property type="term" value="F:acyltransferase activity, transferring groups other than amino-acyl groups"/>
    <property type="evidence" value="ECO:0007669"/>
    <property type="project" value="InterPro"/>
</dbReference>
<gene>
    <name evidence="3" type="ORF">HNR39_000516</name>
</gene>
<protein>
    <submittedName>
        <fullName evidence="3">Peptidoglycan/LPS O-acetylase OafA/YrhL</fullName>
    </submittedName>
</protein>
<dbReference type="Proteomes" id="UP000571084">
    <property type="component" value="Unassembled WGS sequence"/>
</dbReference>
<dbReference type="AlphaFoldDB" id="A0A840RNY1"/>
<dbReference type="RefSeq" id="WP_168052852.1">
    <property type="nucleotide sequence ID" value="NZ_JAAOZT010000002.1"/>
</dbReference>
<proteinExistence type="predicted"/>